<dbReference type="Pfam" id="PF00528">
    <property type="entry name" value="BPD_transp_1"/>
    <property type="match status" value="1"/>
</dbReference>
<keyword evidence="3" id="KW-1003">Cell membrane</keyword>
<dbReference type="InterPro" id="IPR000515">
    <property type="entry name" value="MetI-like"/>
</dbReference>
<evidence type="ECO:0000256" key="5">
    <source>
        <dbReference type="ARBA" id="ARBA00022856"/>
    </source>
</evidence>
<dbReference type="PANTHER" id="PTHR43386">
    <property type="entry name" value="OLIGOPEPTIDE TRANSPORT SYSTEM PERMEASE PROTEIN APPC"/>
    <property type="match status" value="1"/>
</dbReference>
<evidence type="ECO:0000256" key="2">
    <source>
        <dbReference type="ARBA" id="ARBA00022448"/>
    </source>
</evidence>
<dbReference type="CDD" id="cd06261">
    <property type="entry name" value="TM_PBP2"/>
    <property type="match status" value="1"/>
</dbReference>
<dbReference type="PANTHER" id="PTHR43386:SF1">
    <property type="entry name" value="D,D-DIPEPTIDE TRANSPORT SYSTEM PERMEASE PROTEIN DDPC-RELATED"/>
    <property type="match status" value="1"/>
</dbReference>
<feature type="transmembrane region" description="Helical" evidence="9">
    <location>
        <begin position="111"/>
        <end position="129"/>
    </location>
</feature>
<dbReference type="GO" id="GO:0005886">
    <property type="term" value="C:plasma membrane"/>
    <property type="evidence" value="ECO:0007669"/>
    <property type="project" value="UniProtKB-SubCell"/>
</dbReference>
<comment type="caution">
    <text evidence="10">The sequence shown here is derived from an EMBL/GenBank/DDBJ whole genome shotgun (WGS) entry which is preliminary data.</text>
</comment>
<keyword evidence="4 9" id="KW-0812">Transmembrane</keyword>
<name>A0A086YAD4_9RHOB</name>
<evidence type="ECO:0000256" key="9">
    <source>
        <dbReference type="RuleBase" id="RU363032"/>
    </source>
</evidence>
<dbReference type="InterPro" id="IPR050366">
    <property type="entry name" value="BP-dependent_transpt_permease"/>
</dbReference>
<dbReference type="STRING" id="195105.CN97_09385"/>
<reference evidence="10 11" key="1">
    <citation type="submission" date="2014-03" db="EMBL/GenBank/DDBJ databases">
        <title>Genome of Haematobacter massiliensis CCUG 47968.</title>
        <authorList>
            <person name="Wang D."/>
            <person name="Wang G."/>
        </authorList>
    </citation>
    <scope>NUCLEOTIDE SEQUENCE [LARGE SCALE GENOMIC DNA]</scope>
    <source>
        <strain evidence="10 11">CCUG 47968</strain>
    </source>
</reference>
<comment type="subcellular location">
    <subcellularLocation>
        <location evidence="1 9">Cell membrane</location>
        <topology evidence="1 9">Multi-pass membrane protein</topology>
    </subcellularLocation>
</comment>
<dbReference type="AlphaFoldDB" id="A0A086YAD4"/>
<dbReference type="GO" id="GO:0055085">
    <property type="term" value="P:transmembrane transport"/>
    <property type="evidence" value="ECO:0007669"/>
    <property type="project" value="InterPro"/>
</dbReference>
<keyword evidence="11" id="KW-1185">Reference proteome</keyword>
<evidence type="ECO:0000313" key="11">
    <source>
        <dbReference type="Proteomes" id="UP000028826"/>
    </source>
</evidence>
<dbReference type="GO" id="GO:0015031">
    <property type="term" value="P:protein transport"/>
    <property type="evidence" value="ECO:0007669"/>
    <property type="project" value="UniProtKB-KW"/>
</dbReference>
<proteinExistence type="inferred from homology"/>
<comment type="similarity">
    <text evidence="9">Belongs to the binding-protein-dependent transport system permease family.</text>
</comment>
<gene>
    <name evidence="10" type="ORF">CN97_09385</name>
</gene>
<accession>A0A086YAD4</accession>
<feature type="transmembrane region" description="Helical" evidence="9">
    <location>
        <begin position="76"/>
        <end position="99"/>
    </location>
</feature>
<keyword evidence="6" id="KW-0653">Protein transport</keyword>
<dbReference type="SUPFAM" id="SSF161098">
    <property type="entry name" value="MetI-like"/>
    <property type="match status" value="1"/>
</dbReference>
<evidence type="ECO:0000256" key="7">
    <source>
        <dbReference type="ARBA" id="ARBA00022989"/>
    </source>
</evidence>
<evidence type="ECO:0000256" key="3">
    <source>
        <dbReference type="ARBA" id="ARBA00022475"/>
    </source>
</evidence>
<feature type="transmembrane region" description="Helical" evidence="9">
    <location>
        <begin position="189"/>
        <end position="215"/>
    </location>
</feature>
<evidence type="ECO:0000256" key="4">
    <source>
        <dbReference type="ARBA" id="ARBA00022692"/>
    </source>
</evidence>
<dbReference type="Gene3D" id="1.10.3720.10">
    <property type="entry name" value="MetI-like"/>
    <property type="match status" value="1"/>
</dbReference>
<evidence type="ECO:0000313" key="10">
    <source>
        <dbReference type="EMBL" id="KFI31234.1"/>
    </source>
</evidence>
<organism evidence="10 11">
    <name type="scientific">Haematobacter massiliensis</name>
    <dbReference type="NCBI Taxonomy" id="195105"/>
    <lineage>
        <taxon>Bacteria</taxon>
        <taxon>Pseudomonadati</taxon>
        <taxon>Pseudomonadota</taxon>
        <taxon>Alphaproteobacteria</taxon>
        <taxon>Rhodobacterales</taxon>
        <taxon>Paracoccaceae</taxon>
        <taxon>Haematobacter</taxon>
    </lineage>
</organism>
<dbReference type="GO" id="GO:0015833">
    <property type="term" value="P:peptide transport"/>
    <property type="evidence" value="ECO:0007669"/>
    <property type="project" value="UniProtKB-KW"/>
</dbReference>
<dbReference type="eggNOG" id="COG1173">
    <property type="taxonomic scope" value="Bacteria"/>
</dbReference>
<protein>
    <submittedName>
        <fullName evidence="10">Peptide ABC transporter permease</fullName>
    </submittedName>
</protein>
<dbReference type="OrthoDB" id="9766870at2"/>
<dbReference type="InterPro" id="IPR035906">
    <property type="entry name" value="MetI-like_sf"/>
</dbReference>
<dbReference type="EMBL" id="JGYG01000002">
    <property type="protein sequence ID" value="KFI31234.1"/>
    <property type="molecule type" value="Genomic_DNA"/>
</dbReference>
<evidence type="ECO:0000256" key="1">
    <source>
        <dbReference type="ARBA" id="ARBA00004651"/>
    </source>
</evidence>
<dbReference type="Proteomes" id="UP000028826">
    <property type="component" value="Unassembled WGS sequence"/>
</dbReference>
<keyword evidence="2 9" id="KW-0813">Transport</keyword>
<keyword evidence="7 9" id="KW-1133">Transmembrane helix</keyword>
<dbReference type="PROSITE" id="PS50928">
    <property type="entry name" value="ABC_TM1"/>
    <property type="match status" value="1"/>
</dbReference>
<feature type="transmembrane region" description="Helical" evidence="9">
    <location>
        <begin position="235"/>
        <end position="256"/>
    </location>
</feature>
<sequence length="275" mass="28848">MLSSTRGRPIADRLPLLLLGSFVLLALIGPWVTPFDPLATDAARALSPPSARNWFGTDHVGRDVFSRTIAAARVDLGIAAAAVLLAAVPGTLLGAAAGFHGGWADGLLGRVSEVMLAIPLFLLAMAVAAVMGPSVSSLILATALVNLPFYMRLSRTEAARRRSAPYVEAARIGGSGEGRILRLLLLPEILPVVAVQSSVNLGWAMMNAAGLSFLGLGIRPPTPEWGLMVAEGARFVASGAWWVAAFPGLALMLAILGCNLSGDRLREWLALRGRE</sequence>
<evidence type="ECO:0000256" key="8">
    <source>
        <dbReference type="ARBA" id="ARBA00023136"/>
    </source>
</evidence>
<evidence type="ECO:0000256" key="6">
    <source>
        <dbReference type="ARBA" id="ARBA00022927"/>
    </source>
</evidence>
<keyword evidence="5" id="KW-0571">Peptide transport</keyword>
<keyword evidence="8 9" id="KW-0472">Membrane</keyword>
<feature type="transmembrane region" description="Helical" evidence="9">
    <location>
        <begin position="135"/>
        <end position="153"/>
    </location>
</feature>
<dbReference type="RefSeq" id="WP_035707539.1">
    <property type="nucleotide sequence ID" value="NZ_CAMIFG010000110.1"/>
</dbReference>